<feature type="transmembrane region" description="Helical" evidence="5">
    <location>
        <begin position="250"/>
        <end position="272"/>
    </location>
</feature>
<dbReference type="GO" id="GO:0140359">
    <property type="term" value="F:ABC-type transporter activity"/>
    <property type="evidence" value="ECO:0007669"/>
    <property type="project" value="InterPro"/>
</dbReference>
<keyword evidence="2 5" id="KW-0812">Transmembrane</keyword>
<dbReference type="eggNOG" id="COG0842">
    <property type="taxonomic scope" value="Bacteria"/>
</dbReference>
<reference evidence="8 9" key="1">
    <citation type="journal article" date="2010" name="BMC Genomics">
        <title>Metabolic flexibility revealed in the genome of the cyst-forming alpha-1 proteobacterium Rhodospirillum centenum.</title>
        <authorList>
            <person name="Lu Y.K."/>
            <person name="Marden J."/>
            <person name="Han M."/>
            <person name="Swingley W.D."/>
            <person name="Mastrian S.D."/>
            <person name="Chowdhury S.R."/>
            <person name="Hao J."/>
            <person name="Helmy T."/>
            <person name="Kim S."/>
            <person name="Kurdoglu A.A."/>
            <person name="Matthies H.J."/>
            <person name="Rollo D."/>
            <person name="Stothard P."/>
            <person name="Blankenship R.E."/>
            <person name="Bauer C.E."/>
            <person name="Touchman J.W."/>
        </authorList>
    </citation>
    <scope>NUCLEOTIDE SEQUENCE [LARGE SCALE GENOMIC DNA]</scope>
    <source>
        <strain evidence="9">ATCC 51521 / SW</strain>
    </source>
</reference>
<dbReference type="RefSeq" id="WP_012567702.1">
    <property type="nucleotide sequence ID" value="NC_011420.2"/>
</dbReference>
<dbReference type="KEGG" id="rce:RC1_2539"/>
<dbReference type="Proteomes" id="UP000001591">
    <property type="component" value="Chromosome"/>
</dbReference>
<proteinExistence type="inferred from homology"/>
<keyword evidence="4 5" id="KW-0472">Membrane</keyword>
<dbReference type="PROSITE" id="PS51012">
    <property type="entry name" value="ABC_TM2"/>
    <property type="match status" value="1"/>
</dbReference>
<dbReference type="OrthoDB" id="9786643at2"/>
<keyword evidence="9" id="KW-1185">Reference proteome</keyword>
<feature type="domain" description="ABC transmembrane type-2" evidence="7">
    <location>
        <begin position="47"/>
        <end position="280"/>
    </location>
</feature>
<dbReference type="InterPro" id="IPR013525">
    <property type="entry name" value="ABC2_TM"/>
</dbReference>
<dbReference type="PANTHER" id="PTHR43027">
    <property type="entry name" value="DOXORUBICIN RESISTANCE ABC TRANSPORTER PERMEASE PROTEIN DRRC-RELATED"/>
    <property type="match status" value="1"/>
</dbReference>
<comment type="caution">
    <text evidence="5">Lacks conserved residue(s) required for the propagation of feature annotation.</text>
</comment>
<gene>
    <name evidence="8" type="ordered locus">RC1_2539</name>
</gene>
<keyword evidence="3 5" id="KW-1133">Transmembrane helix</keyword>
<protein>
    <recommendedName>
        <fullName evidence="5">Transport permease protein</fullName>
    </recommendedName>
</protein>
<dbReference type="InterPro" id="IPR047817">
    <property type="entry name" value="ABC2_TM_bact-type"/>
</dbReference>
<dbReference type="Pfam" id="PF01061">
    <property type="entry name" value="ABC2_membrane"/>
    <property type="match status" value="1"/>
</dbReference>
<keyword evidence="5" id="KW-1003">Cell membrane</keyword>
<organism evidence="8 9">
    <name type="scientific">Rhodospirillum centenum (strain ATCC 51521 / SW)</name>
    <dbReference type="NCBI Taxonomy" id="414684"/>
    <lineage>
        <taxon>Bacteria</taxon>
        <taxon>Pseudomonadati</taxon>
        <taxon>Pseudomonadota</taxon>
        <taxon>Alphaproteobacteria</taxon>
        <taxon>Rhodospirillales</taxon>
        <taxon>Rhodospirillaceae</taxon>
        <taxon>Rhodospirillum</taxon>
    </lineage>
</organism>
<feature type="transmembrane region" description="Helical" evidence="5">
    <location>
        <begin position="166"/>
        <end position="189"/>
    </location>
</feature>
<name>B6IU43_RHOCS</name>
<dbReference type="AlphaFoldDB" id="B6IU43"/>
<evidence type="ECO:0000256" key="2">
    <source>
        <dbReference type="ARBA" id="ARBA00022692"/>
    </source>
</evidence>
<feature type="transmembrane region" description="Helical" evidence="5">
    <location>
        <begin position="127"/>
        <end position="154"/>
    </location>
</feature>
<sequence length="289" mass="31395">MDARSAPADLPADPPPSYVRPPLASSPARRIGAVVLRHWYLLRGSWPRALELAYWPTVQLLLWGFLSRFLATNSSWVAQAAGVLIAAVLLWDVLVRSQMGMSVSFLEEMWSRNLGNLFVSPLRPAEWVVSLIAMALIRTLIGLSVPVLIAIPLFDFNLITSLGLPLLPFFANLMLMGVAVGLVTSGLILRHGMGAESLAWMAVFVLAPVSAVYYPVTALPAWLQPLSLALPSTHVFEGMRATLFGQPFHWGHLGAAVGLNLLYGLAAALYFLGAFRNARTRGALLQTGE</sequence>
<evidence type="ECO:0000256" key="4">
    <source>
        <dbReference type="ARBA" id="ARBA00023136"/>
    </source>
</evidence>
<dbReference type="InterPro" id="IPR052902">
    <property type="entry name" value="ABC-2_transporter"/>
</dbReference>
<evidence type="ECO:0000313" key="8">
    <source>
        <dbReference type="EMBL" id="ACI99920.1"/>
    </source>
</evidence>
<comment type="subcellular location">
    <subcellularLocation>
        <location evidence="5">Cell inner membrane</location>
        <topology evidence="5">Multi-pass membrane protein</topology>
    </subcellularLocation>
    <subcellularLocation>
        <location evidence="1">Membrane</location>
        <topology evidence="1">Multi-pass membrane protein</topology>
    </subcellularLocation>
</comment>
<dbReference type="EMBL" id="CP000613">
    <property type="protein sequence ID" value="ACI99920.1"/>
    <property type="molecule type" value="Genomic_DNA"/>
</dbReference>
<keyword evidence="5" id="KW-0813">Transport</keyword>
<accession>B6IU43</accession>
<dbReference type="GO" id="GO:0005886">
    <property type="term" value="C:plasma membrane"/>
    <property type="evidence" value="ECO:0007669"/>
    <property type="project" value="UniProtKB-SubCell"/>
</dbReference>
<dbReference type="PANTHER" id="PTHR43027:SF1">
    <property type="entry name" value="DOXORUBICIN RESISTANCE ABC TRANSPORTER PERMEASE PROTEIN DRRC-RELATED"/>
    <property type="match status" value="1"/>
</dbReference>
<evidence type="ECO:0000256" key="6">
    <source>
        <dbReference type="SAM" id="MobiDB-lite"/>
    </source>
</evidence>
<feature type="transmembrane region" description="Helical" evidence="5">
    <location>
        <begin position="76"/>
        <end position="95"/>
    </location>
</feature>
<dbReference type="HOGENOM" id="CLU_089201_1_0_5"/>
<evidence type="ECO:0000259" key="7">
    <source>
        <dbReference type="PROSITE" id="PS51012"/>
    </source>
</evidence>
<feature type="transmembrane region" description="Helical" evidence="5">
    <location>
        <begin position="198"/>
        <end position="216"/>
    </location>
</feature>
<evidence type="ECO:0000256" key="1">
    <source>
        <dbReference type="ARBA" id="ARBA00004141"/>
    </source>
</evidence>
<dbReference type="STRING" id="414684.RC1_2539"/>
<evidence type="ECO:0000256" key="3">
    <source>
        <dbReference type="ARBA" id="ARBA00022989"/>
    </source>
</evidence>
<evidence type="ECO:0000256" key="5">
    <source>
        <dbReference type="RuleBase" id="RU361157"/>
    </source>
</evidence>
<feature type="region of interest" description="Disordered" evidence="6">
    <location>
        <begin position="1"/>
        <end position="24"/>
    </location>
</feature>
<evidence type="ECO:0000313" key="9">
    <source>
        <dbReference type="Proteomes" id="UP000001591"/>
    </source>
</evidence>
<comment type="similarity">
    <text evidence="5">Belongs to the ABC-2 integral membrane protein family.</text>
</comment>
<feature type="compositionally biased region" description="Low complexity" evidence="6">
    <location>
        <begin position="1"/>
        <end position="11"/>
    </location>
</feature>